<dbReference type="GeneID" id="29944051"/>
<accession>A0A0B7JDS0</accession>
<sequence>MTNFQFYTYELPCFNCHTRNAKTDLGWLTPSMKADVIEQIEVMLKKRGSDYEPYFTVQIICSEDEAKDYLLLNYYDHSESEINHGNIKPTVIADIDDQISEHMTTEGVAVFSHEIVLQNCDDCSQDNDA</sequence>
<evidence type="ECO:0000313" key="2">
    <source>
        <dbReference type="Proteomes" id="UP000241426"/>
    </source>
</evidence>
<dbReference type="eggNOG" id="ENOG5032EMZ">
    <property type="taxonomic scope" value="Bacteria"/>
</dbReference>
<evidence type="ECO:0000313" key="1">
    <source>
        <dbReference type="EMBL" id="PSV01888.1"/>
    </source>
</evidence>
<dbReference type="Proteomes" id="UP000241426">
    <property type="component" value="Unassembled WGS sequence"/>
</dbReference>
<protein>
    <submittedName>
        <fullName evidence="1">Uncharacterized protein</fullName>
    </submittedName>
</protein>
<comment type="caution">
    <text evidence="1">The sequence shown here is derived from an EMBL/GenBank/DDBJ whole genome shotgun (WGS) entry which is preliminary data.</text>
</comment>
<dbReference type="EMBL" id="PYNF01000001">
    <property type="protein sequence ID" value="PSV01888.1"/>
    <property type="molecule type" value="Genomic_DNA"/>
</dbReference>
<organism evidence="1 2">
    <name type="scientific">Photobacterium kishitanii</name>
    <dbReference type="NCBI Taxonomy" id="318456"/>
    <lineage>
        <taxon>Bacteria</taxon>
        <taxon>Pseudomonadati</taxon>
        <taxon>Pseudomonadota</taxon>
        <taxon>Gammaproteobacteria</taxon>
        <taxon>Vibrionales</taxon>
        <taxon>Vibrionaceae</taxon>
        <taxon>Photobacterium</taxon>
    </lineage>
</organism>
<dbReference type="RefSeq" id="WP_036795161.1">
    <property type="nucleotide sequence ID" value="NZ_JAUZMX010000001.1"/>
</dbReference>
<accession>A0A2T3KPA9</accession>
<reference evidence="1 2" key="1">
    <citation type="submission" date="2018-01" db="EMBL/GenBank/DDBJ databases">
        <title>Whole genome sequencing of Histamine producing bacteria.</title>
        <authorList>
            <person name="Butler K."/>
        </authorList>
    </citation>
    <scope>NUCLEOTIDE SEQUENCE [LARGE SCALE GENOMIC DNA]</scope>
    <source>
        <strain evidence="1 2">FS-7.2</strain>
    </source>
</reference>
<proteinExistence type="predicted"/>
<name>A0A0B7JDS0_9GAMM</name>
<gene>
    <name evidence="1" type="ORF">C9J27_02155</name>
</gene>
<dbReference type="AlphaFoldDB" id="A0A0B7JDS0"/>